<dbReference type="Pfam" id="PF07730">
    <property type="entry name" value="HisKA_3"/>
    <property type="match status" value="1"/>
</dbReference>
<dbReference type="Gene3D" id="3.30.565.10">
    <property type="entry name" value="Histidine kinase-like ATPase, C-terminal domain"/>
    <property type="match status" value="1"/>
</dbReference>
<accession>A0A443ITT0</accession>
<gene>
    <name evidence="9" type="ORF">D4N35_008980</name>
</gene>
<dbReference type="SMART" id="SM00065">
    <property type="entry name" value="GAF"/>
    <property type="match status" value="2"/>
</dbReference>
<keyword evidence="3" id="KW-0808">Transferase</keyword>
<dbReference type="OrthoDB" id="9795828at2"/>
<dbReference type="SUPFAM" id="SSF55781">
    <property type="entry name" value="GAF domain-like"/>
    <property type="match status" value="2"/>
</dbReference>
<keyword evidence="4" id="KW-0547">Nucleotide-binding</keyword>
<keyword evidence="6" id="KW-0067">ATP-binding</keyword>
<dbReference type="GO" id="GO:0005524">
    <property type="term" value="F:ATP binding"/>
    <property type="evidence" value="ECO:0007669"/>
    <property type="project" value="UniProtKB-KW"/>
</dbReference>
<keyword evidence="5" id="KW-0418">Kinase</keyword>
<dbReference type="EMBL" id="QYTU02000017">
    <property type="protein sequence ID" value="RWR11116.1"/>
    <property type="molecule type" value="Genomic_DNA"/>
</dbReference>
<dbReference type="GO" id="GO:0016020">
    <property type="term" value="C:membrane"/>
    <property type="evidence" value="ECO:0007669"/>
    <property type="project" value="InterPro"/>
</dbReference>
<dbReference type="PROSITE" id="PS50109">
    <property type="entry name" value="HIS_KIN"/>
    <property type="match status" value="1"/>
</dbReference>
<dbReference type="InterPro" id="IPR036890">
    <property type="entry name" value="HATPase_C_sf"/>
</dbReference>
<evidence type="ECO:0000256" key="5">
    <source>
        <dbReference type="ARBA" id="ARBA00022777"/>
    </source>
</evidence>
<dbReference type="CDD" id="cd16917">
    <property type="entry name" value="HATPase_UhpB-NarQ-NarX-like"/>
    <property type="match status" value="1"/>
</dbReference>
<dbReference type="Pfam" id="PF02518">
    <property type="entry name" value="HATPase_c"/>
    <property type="match status" value="1"/>
</dbReference>
<name>A0A443ITT0_9BACI</name>
<dbReference type="InterPro" id="IPR003018">
    <property type="entry name" value="GAF"/>
</dbReference>
<dbReference type="InterPro" id="IPR003594">
    <property type="entry name" value="HATPase_dom"/>
</dbReference>
<dbReference type="InterPro" id="IPR011712">
    <property type="entry name" value="Sig_transdc_His_kin_sub3_dim/P"/>
</dbReference>
<evidence type="ECO:0000256" key="4">
    <source>
        <dbReference type="ARBA" id="ARBA00022741"/>
    </source>
</evidence>
<evidence type="ECO:0000313" key="10">
    <source>
        <dbReference type="Proteomes" id="UP000273811"/>
    </source>
</evidence>
<dbReference type="Gene3D" id="1.20.5.1930">
    <property type="match status" value="1"/>
</dbReference>
<protein>
    <recommendedName>
        <fullName evidence="2">histidine kinase</fullName>
        <ecNumber evidence="2">2.7.13.3</ecNumber>
    </recommendedName>
</protein>
<dbReference type="PANTHER" id="PTHR24421">
    <property type="entry name" value="NITRATE/NITRITE SENSOR PROTEIN NARX-RELATED"/>
    <property type="match status" value="1"/>
</dbReference>
<evidence type="ECO:0000256" key="2">
    <source>
        <dbReference type="ARBA" id="ARBA00012438"/>
    </source>
</evidence>
<evidence type="ECO:0000256" key="3">
    <source>
        <dbReference type="ARBA" id="ARBA00022679"/>
    </source>
</evidence>
<dbReference type="PANTHER" id="PTHR24421:SF40">
    <property type="entry name" value="SENSOR HISTIDINE KINASE YHCY"/>
    <property type="match status" value="1"/>
</dbReference>
<proteinExistence type="predicted"/>
<dbReference type="InterPro" id="IPR029016">
    <property type="entry name" value="GAF-like_dom_sf"/>
</dbReference>
<organism evidence="9 10">
    <name type="scientific">Siminovitchia fortis</name>
    <dbReference type="NCBI Taxonomy" id="254758"/>
    <lineage>
        <taxon>Bacteria</taxon>
        <taxon>Bacillati</taxon>
        <taxon>Bacillota</taxon>
        <taxon>Bacilli</taxon>
        <taxon>Bacillales</taxon>
        <taxon>Bacillaceae</taxon>
        <taxon>Siminovitchia</taxon>
    </lineage>
</organism>
<dbReference type="GO" id="GO:0000155">
    <property type="term" value="F:phosphorelay sensor kinase activity"/>
    <property type="evidence" value="ECO:0007669"/>
    <property type="project" value="InterPro"/>
</dbReference>
<evidence type="ECO:0000256" key="1">
    <source>
        <dbReference type="ARBA" id="ARBA00000085"/>
    </source>
</evidence>
<dbReference type="Gene3D" id="3.30.450.40">
    <property type="match status" value="2"/>
</dbReference>
<dbReference type="EC" id="2.7.13.3" evidence="2"/>
<dbReference type="Proteomes" id="UP000273811">
    <property type="component" value="Unassembled WGS sequence"/>
</dbReference>
<keyword evidence="10" id="KW-1185">Reference proteome</keyword>
<feature type="domain" description="Histidine kinase" evidence="8">
    <location>
        <begin position="356"/>
        <end position="543"/>
    </location>
</feature>
<comment type="catalytic activity">
    <reaction evidence="1">
        <text>ATP + protein L-histidine = ADP + protein N-phospho-L-histidine.</text>
        <dbReference type="EC" id="2.7.13.3"/>
    </reaction>
</comment>
<dbReference type="SMART" id="SM00387">
    <property type="entry name" value="HATPase_c"/>
    <property type="match status" value="1"/>
</dbReference>
<dbReference type="AlphaFoldDB" id="A0A443ITT0"/>
<dbReference type="GO" id="GO:0046983">
    <property type="term" value="F:protein dimerization activity"/>
    <property type="evidence" value="ECO:0007669"/>
    <property type="project" value="InterPro"/>
</dbReference>
<sequence length="547" mass="62299">MSNSIENHHKELLILKTIAETLNESNDLEQMLQSTLEKLLEVTGISTGWIFLAKERPFHQKMADYNLPPALAREDKKPMRCGTCDCLELYWKGSLKKAVNIIKCKRLQEAVEYSWGDTHNLTHHATVPLTIRGKRFGILNVGSPGKKYFNDEELTLLESVAYQIGTAVERTFLYEREKKQFEYYAKIDELTRYIWNINDPDILLETIIGQIGENFGWSAAGIIIKRRDRLTLQALYRDGTPGLMNETCSLRDSKDSSDIIVQAYSEQKICVSDQKDFIFPELNNNGGQSSIAIPLKLHEQKGVLFISRQFEPFTDYEFDVLKVLAEHISLAMEEARLYVERQQLLLTEERNRLARDLHDSVNQKLFSLSLTARGLREMLKHEDQNVIEGINNIGQLAQEALTEMRSLIWELRPDNIDKGITDLLKEYAEKIGLNVTIQMKEDGHLIPKVEEAFIRIGQEALNNVRKHARTNSAQIQIECNPDAVRMVVSDQGRGFSLEQALKYSKSLGMKSMRERAAQVNGNLEIESIVGKGTTITILVPTSKKKGG</sequence>
<dbReference type="Pfam" id="PF13185">
    <property type="entry name" value="GAF_2"/>
    <property type="match status" value="2"/>
</dbReference>
<evidence type="ECO:0000313" key="9">
    <source>
        <dbReference type="EMBL" id="RWR11116.1"/>
    </source>
</evidence>
<reference evidence="9" key="1">
    <citation type="submission" date="2018-12" db="EMBL/GenBank/DDBJ databases">
        <authorList>
            <person name="Sun L."/>
            <person name="Chen Z."/>
        </authorList>
    </citation>
    <scope>NUCLEOTIDE SEQUENCE [LARGE SCALE GENOMIC DNA]</scope>
    <source>
        <strain evidence="9">DSM 16012</strain>
    </source>
</reference>
<keyword evidence="7" id="KW-0902">Two-component regulatory system</keyword>
<comment type="caution">
    <text evidence="9">The sequence shown here is derived from an EMBL/GenBank/DDBJ whole genome shotgun (WGS) entry which is preliminary data.</text>
</comment>
<evidence type="ECO:0000256" key="6">
    <source>
        <dbReference type="ARBA" id="ARBA00022840"/>
    </source>
</evidence>
<evidence type="ECO:0000256" key="7">
    <source>
        <dbReference type="ARBA" id="ARBA00023012"/>
    </source>
</evidence>
<dbReference type="SUPFAM" id="SSF55874">
    <property type="entry name" value="ATPase domain of HSP90 chaperone/DNA topoisomerase II/histidine kinase"/>
    <property type="match status" value="1"/>
</dbReference>
<dbReference type="RefSeq" id="WP_120072648.1">
    <property type="nucleotide sequence ID" value="NZ_CP126113.1"/>
</dbReference>
<dbReference type="InterPro" id="IPR050482">
    <property type="entry name" value="Sensor_HK_TwoCompSys"/>
</dbReference>
<evidence type="ECO:0000259" key="8">
    <source>
        <dbReference type="PROSITE" id="PS50109"/>
    </source>
</evidence>
<dbReference type="InterPro" id="IPR005467">
    <property type="entry name" value="His_kinase_dom"/>
</dbReference>